<evidence type="ECO:0000256" key="7">
    <source>
        <dbReference type="ARBA" id="ARBA00022833"/>
    </source>
</evidence>
<dbReference type="NCBIfam" id="NF004067">
    <property type="entry name" value="PRK05580.1-4"/>
    <property type="match status" value="1"/>
</dbReference>
<dbReference type="FunFam" id="3.40.50.300:FF:000489">
    <property type="entry name" value="Primosome assembly protein PriA"/>
    <property type="match status" value="1"/>
</dbReference>
<dbReference type="Gene3D" id="3.40.50.300">
    <property type="entry name" value="P-loop containing nucleotide triphosphate hydrolases"/>
    <property type="match status" value="2"/>
</dbReference>
<dbReference type="PROSITE" id="PS51192">
    <property type="entry name" value="HELICASE_ATP_BIND_1"/>
    <property type="match status" value="1"/>
</dbReference>
<evidence type="ECO:0000313" key="15">
    <source>
        <dbReference type="Proteomes" id="UP000680020"/>
    </source>
</evidence>
<sequence length="720" mass="80935">MIVQVAVPCPLYSLFDYEMAVETAPIGHRVNVPFGPRRVVGIVVGTVEKSEYDRLKTAECLDESAAFTEDLLRLGQWIANYYHAPIGLVYRMMLPQKLRKLEPYQRSAVTLLTLSEQYQAWMTNNAGKTAKVTLLETLSPVVPIERTAFFKAHSALKSHEKLLLDEGIIIHQSAYAPAVDHSNHAFPPLPYVLNAEQQTAVDALQLKQFSTTVLEGVTGSGKTAVYLEWVKKVLAAGQQVLILVPEIGLTPQFIERVERILNIPFVVVHSEVNETQKMAAWEAARHHTVPLVIGTRSALFTPFDDLGLIIIDEEHDGSYRQRDTVRYSAHDAAITRAHFLKIPIVLGSATPILETVNNVARGRYQHLSLASRAKGAPPKWSVVDMNEAMVMDGLSSELLDAIEETLARKEQVIIYINRRGYSPVLMCESCGWVPECTACQYRLTVYRKSHSLRCHHCGHRERLPQTCPSCDSHLLKMMGQGTERIEKALSDAFPQANVVRFDRDQLRTKNAFAAAVNDVIDGTADIIIGTQMIAKGHDFAKVTLVGMLDIDGILYSSDFRAEEKLAQTLMQVSGRAGRDVSHGRVMIQTHFPDHALFTELAKVGYGKFAKTLLAQREDFEFPPFAHQALFQVEGVNEAETLRRFEALMAFIEGQNCPITITPVYPNALSKRQNFYRFYVVLQSADRRVLHQWIDYVMAVAAQQLPSHIRHFCEIDPWDFD</sequence>
<feature type="binding site" evidence="12">
    <location>
        <position position="427"/>
    </location>
    <ligand>
        <name>Zn(2+)</name>
        <dbReference type="ChEBI" id="CHEBI:29105"/>
        <label>1</label>
    </ligand>
</feature>
<dbReference type="GO" id="GO:0006269">
    <property type="term" value="P:DNA replication, synthesis of primer"/>
    <property type="evidence" value="ECO:0007669"/>
    <property type="project" value="UniProtKB-KW"/>
</dbReference>
<dbReference type="Pfam" id="PF00270">
    <property type="entry name" value="DEAD"/>
    <property type="match status" value="1"/>
</dbReference>
<dbReference type="PANTHER" id="PTHR30580:SF0">
    <property type="entry name" value="PRIMOSOMAL PROTEIN N"/>
    <property type="match status" value="1"/>
</dbReference>
<keyword evidence="3 12" id="KW-0479">Metal-binding</keyword>
<accession>A0AB35C0F6</accession>
<dbReference type="InterPro" id="IPR001650">
    <property type="entry name" value="Helicase_C-like"/>
</dbReference>
<dbReference type="GO" id="GO:0006270">
    <property type="term" value="P:DNA replication initiation"/>
    <property type="evidence" value="ECO:0007669"/>
    <property type="project" value="TreeGrafter"/>
</dbReference>
<dbReference type="GO" id="GO:0008270">
    <property type="term" value="F:zinc ion binding"/>
    <property type="evidence" value="ECO:0007669"/>
    <property type="project" value="UniProtKB-UniRule"/>
</dbReference>
<comment type="catalytic activity">
    <reaction evidence="12">
        <text>Couples ATP hydrolysis with the unwinding of duplex DNA by translocating in the 3'-5' direction.</text>
        <dbReference type="EC" id="5.6.2.4"/>
    </reaction>
</comment>
<dbReference type="HAMAP" id="MF_00983">
    <property type="entry name" value="PriA"/>
    <property type="match status" value="1"/>
</dbReference>
<dbReference type="PANTHER" id="PTHR30580">
    <property type="entry name" value="PRIMOSOMAL PROTEIN N"/>
    <property type="match status" value="1"/>
</dbReference>
<dbReference type="CDD" id="cd18804">
    <property type="entry name" value="SF2_C_priA"/>
    <property type="match status" value="1"/>
</dbReference>
<dbReference type="SMART" id="SM00490">
    <property type="entry name" value="HELICc"/>
    <property type="match status" value="1"/>
</dbReference>
<dbReference type="InterPro" id="IPR027417">
    <property type="entry name" value="P-loop_NTPase"/>
</dbReference>
<keyword evidence="9 12" id="KW-0238">DNA-binding</keyword>
<dbReference type="EMBL" id="JAGIBU010000002">
    <property type="protein sequence ID" value="MBS7824250.1"/>
    <property type="molecule type" value="Genomic_DNA"/>
</dbReference>
<comment type="cofactor">
    <cofactor evidence="12">
        <name>Zn(2+)</name>
        <dbReference type="ChEBI" id="CHEBI:29105"/>
    </cofactor>
    <text evidence="12">Binds 2 zinc ions per subunit.</text>
</comment>
<comment type="catalytic activity">
    <reaction evidence="11 12">
        <text>ATP + H2O = ADP + phosphate + H(+)</text>
        <dbReference type="Rhea" id="RHEA:13065"/>
        <dbReference type="ChEBI" id="CHEBI:15377"/>
        <dbReference type="ChEBI" id="CHEBI:15378"/>
        <dbReference type="ChEBI" id="CHEBI:30616"/>
        <dbReference type="ChEBI" id="CHEBI:43474"/>
        <dbReference type="ChEBI" id="CHEBI:456216"/>
        <dbReference type="EC" id="5.6.2.4"/>
    </reaction>
</comment>
<dbReference type="Gene3D" id="3.40.1440.60">
    <property type="entry name" value="PriA, 3(prime) DNA-binding domain"/>
    <property type="match status" value="1"/>
</dbReference>
<evidence type="ECO:0000256" key="4">
    <source>
        <dbReference type="ARBA" id="ARBA00022741"/>
    </source>
</evidence>
<dbReference type="GO" id="GO:1990077">
    <property type="term" value="C:primosome complex"/>
    <property type="evidence" value="ECO:0007669"/>
    <property type="project" value="UniProtKB-UniRule"/>
</dbReference>
<comment type="similarity">
    <text evidence="12">Belongs to the helicase family. PriA subfamily.</text>
</comment>
<evidence type="ECO:0000256" key="9">
    <source>
        <dbReference type="ARBA" id="ARBA00023125"/>
    </source>
</evidence>
<dbReference type="InterPro" id="IPR041236">
    <property type="entry name" value="PriA_C"/>
</dbReference>
<dbReference type="InterPro" id="IPR014001">
    <property type="entry name" value="Helicase_ATP-bd"/>
</dbReference>
<comment type="function">
    <text evidence="12">Initiates the restart of stalled replication forks, which reloads the replicative helicase on sites other than the origin of replication. Recognizes and binds to abandoned replication forks and remodels them to uncover a helicase loading site. Promotes assembly of the primosome at these replication forks.</text>
</comment>
<evidence type="ECO:0000256" key="2">
    <source>
        <dbReference type="ARBA" id="ARBA00022705"/>
    </source>
</evidence>
<feature type="binding site" evidence="12">
    <location>
        <position position="439"/>
    </location>
    <ligand>
        <name>Zn(2+)</name>
        <dbReference type="ChEBI" id="CHEBI:29105"/>
        <label>2</label>
    </ligand>
</feature>
<keyword evidence="7 12" id="KW-0862">Zinc</keyword>
<evidence type="ECO:0000256" key="10">
    <source>
        <dbReference type="ARBA" id="ARBA00023235"/>
    </source>
</evidence>
<name>A0AB35C0F6_9GAMM</name>
<evidence type="ECO:0000256" key="12">
    <source>
        <dbReference type="HAMAP-Rule" id="MF_00983"/>
    </source>
</evidence>
<dbReference type="RefSeq" id="WP_213403538.1">
    <property type="nucleotide sequence ID" value="NZ_JAGIBT010000002.1"/>
</dbReference>
<evidence type="ECO:0000256" key="8">
    <source>
        <dbReference type="ARBA" id="ARBA00022840"/>
    </source>
</evidence>
<dbReference type="GO" id="GO:0006310">
    <property type="term" value="P:DNA recombination"/>
    <property type="evidence" value="ECO:0007669"/>
    <property type="project" value="InterPro"/>
</dbReference>
<dbReference type="NCBIfam" id="TIGR00595">
    <property type="entry name" value="priA"/>
    <property type="match status" value="1"/>
</dbReference>
<feature type="binding site" evidence="12">
    <location>
        <position position="470"/>
    </location>
    <ligand>
        <name>Zn(2+)</name>
        <dbReference type="ChEBI" id="CHEBI:29105"/>
        <label>1</label>
    </ligand>
</feature>
<dbReference type="InterPro" id="IPR005259">
    <property type="entry name" value="PriA"/>
</dbReference>
<proteinExistence type="inferred from homology"/>
<dbReference type="InterPro" id="IPR011545">
    <property type="entry name" value="DEAD/DEAH_box_helicase_dom"/>
</dbReference>
<dbReference type="FunFam" id="3.40.1440.60:FF:000001">
    <property type="entry name" value="Primosomal protein N"/>
    <property type="match status" value="1"/>
</dbReference>
<dbReference type="Proteomes" id="UP000680020">
    <property type="component" value="Unassembled WGS sequence"/>
</dbReference>
<evidence type="ECO:0000256" key="3">
    <source>
        <dbReference type="ARBA" id="ARBA00022723"/>
    </source>
</evidence>
<dbReference type="AlphaFoldDB" id="A0AB35C0F6"/>
<dbReference type="Pfam" id="PF17764">
    <property type="entry name" value="PriA_3primeBD"/>
    <property type="match status" value="1"/>
</dbReference>
<feature type="binding site" evidence="12">
    <location>
        <position position="430"/>
    </location>
    <ligand>
        <name>Zn(2+)</name>
        <dbReference type="ChEBI" id="CHEBI:29105"/>
        <label>1</label>
    </ligand>
</feature>
<evidence type="ECO:0000259" key="13">
    <source>
        <dbReference type="PROSITE" id="PS51192"/>
    </source>
</evidence>
<dbReference type="InterPro" id="IPR041222">
    <property type="entry name" value="PriA_3primeBD"/>
</dbReference>
<feature type="domain" description="Helicase ATP-binding" evidence="13">
    <location>
        <begin position="203"/>
        <end position="369"/>
    </location>
</feature>
<keyword evidence="6 12" id="KW-0347">Helicase</keyword>
<keyword evidence="10 12" id="KW-0413">Isomerase</keyword>
<evidence type="ECO:0000256" key="5">
    <source>
        <dbReference type="ARBA" id="ARBA00022801"/>
    </source>
</evidence>
<protein>
    <recommendedName>
        <fullName evidence="12">Replication restart protein PriA</fullName>
    </recommendedName>
    <alternativeName>
        <fullName evidence="12">ATP-dependent DNA helicase PriA</fullName>
        <ecNumber evidence="12">5.6.2.4</ecNumber>
    </alternativeName>
    <alternativeName>
        <fullName evidence="12">DNA 3'-5' helicase PriA</fullName>
    </alternativeName>
</protein>
<comment type="caution">
    <text evidence="14">The sequence shown here is derived from an EMBL/GenBank/DDBJ whole genome shotgun (WGS) entry which is preliminary data.</text>
</comment>
<dbReference type="SUPFAM" id="SSF52540">
    <property type="entry name" value="P-loop containing nucleoside triphosphate hydrolases"/>
    <property type="match status" value="1"/>
</dbReference>
<dbReference type="GO" id="GO:0016787">
    <property type="term" value="F:hydrolase activity"/>
    <property type="evidence" value="ECO:0007669"/>
    <property type="project" value="UniProtKB-KW"/>
</dbReference>
<feature type="binding site" evidence="12">
    <location>
        <position position="436"/>
    </location>
    <ligand>
        <name>Zn(2+)</name>
        <dbReference type="ChEBI" id="CHEBI:29105"/>
        <label>2</label>
    </ligand>
</feature>
<keyword evidence="1 12" id="KW-0639">Primosome</keyword>
<evidence type="ECO:0000256" key="1">
    <source>
        <dbReference type="ARBA" id="ARBA00022515"/>
    </source>
</evidence>
<dbReference type="InterPro" id="IPR042115">
    <property type="entry name" value="PriA_3primeBD_sf"/>
</dbReference>
<evidence type="ECO:0000313" key="14">
    <source>
        <dbReference type="EMBL" id="MBS7824250.1"/>
    </source>
</evidence>
<reference evidence="14" key="1">
    <citation type="submission" date="2021-03" db="EMBL/GenBank/DDBJ databases">
        <title>Identification and antibiotic profiling of Wohlfahrtiimonas chitiniclastica, an underestimated human pathogen.</title>
        <authorList>
            <person name="Kopf A."/>
            <person name="Bunk B."/>
            <person name="Coldewey S."/>
            <person name="Gunzer F."/>
            <person name="Riedel T."/>
            <person name="Schroettner P."/>
        </authorList>
    </citation>
    <scope>NUCLEOTIDE SEQUENCE</scope>
    <source>
        <strain evidence="14">DSM 100917</strain>
    </source>
</reference>
<keyword evidence="4 12" id="KW-0547">Nucleotide-binding</keyword>
<evidence type="ECO:0000256" key="11">
    <source>
        <dbReference type="ARBA" id="ARBA00048988"/>
    </source>
</evidence>
<feature type="binding site" evidence="12">
    <location>
        <position position="454"/>
    </location>
    <ligand>
        <name>Zn(2+)</name>
        <dbReference type="ChEBI" id="CHEBI:29105"/>
        <label>2</label>
    </ligand>
</feature>
<evidence type="ECO:0000256" key="6">
    <source>
        <dbReference type="ARBA" id="ARBA00022806"/>
    </source>
</evidence>
<dbReference type="GO" id="GO:0006302">
    <property type="term" value="P:double-strand break repair"/>
    <property type="evidence" value="ECO:0007669"/>
    <property type="project" value="InterPro"/>
</dbReference>
<dbReference type="EC" id="5.6.2.4" evidence="12"/>
<dbReference type="SMART" id="SM00487">
    <property type="entry name" value="DEXDc"/>
    <property type="match status" value="1"/>
</dbReference>
<keyword evidence="2 12" id="KW-0235">DNA replication</keyword>
<dbReference type="GO" id="GO:0003677">
    <property type="term" value="F:DNA binding"/>
    <property type="evidence" value="ECO:0007669"/>
    <property type="project" value="UniProtKB-UniRule"/>
</dbReference>
<dbReference type="GO" id="GO:0005524">
    <property type="term" value="F:ATP binding"/>
    <property type="evidence" value="ECO:0007669"/>
    <property type="project" value="UniProtKB-UniRule"/>
</dbReference>
<keyword evidence="8 12" id="KW-0067">ATP-binding</keyword>
<feature type="binding site" evidence="12">
    <location>
        <position position="467"/>
    </location>
    <ligand>
        <name>Zn(2+)</name>
        <dbReference type="ChEBI" id="CHEBI:29105"/>
        <label>1</label>
    </ligand>
</feature>
<dbReference type="Pfam" id="PF18074">
    <property type="entry name" value="PriA_C"/>
    <property type="match status" value="1"/>
</dbReference>
<comment type="subunit">
    <text evidence="12">Component of the replication restart primosome.</text>
</comment>
<keyword evidence="5 12" id="KW-0378">Hydrolase</keyword>
<feature type="binding site" evidence="12">
    <location>
        <position position="457"/>
    </location>
    <ligand>
        <name>Zn(2+)</name>
        <dbReference type="ChEBI" id="CHEBI:29105"/>
        <label>2</label>
    </ligand>
</feature>
<dbReference type="GO" id="GO:0043138">
    <property type="term" value="F:3'-5' DNA helicase activity"/>
    <property type="evidence" value="ECO:0007669"/>
    <property type="project" value="UniProtKB-EC"/>
</dbReference>
<organism evidence="14 15">
    <name type="scientific">Wohlfahrtiimonas chitiniclastica</name>
    <dbReference type="NCBI Taxonomy" id="400946"/>
    <lineage>
        <taxon>Bacteria</taxon>
        <taxon>Pseudomonadati</taxon>
        <taxon>Pseudomonadota</taxon>
        <taxon>Gammaproteobacteria</taxon>
        <taxon>Cardiobacteriales</taxon>
        <taxon>Ignatzschineriaceae</taxon>
        <taxon>Wohlfahrtiimonas</taxon>
    </lineage>
</organism>
<dbReference type="InterPro" id="IPR040498">
    <property type="entry name" value="PriA_CRR"/>
</dbReference>
<dbReference type="Pfam" id="PF00271">
    <property type="entry name" value="Helicase_C"/>
    <property type="match status" value="1"/>
</dbReference>
<dbReference type="Pfam" id="PF18319">
    <property type="entry name" value="Zn_ribbon_PriA"/>
    <property type="match status" value="1"/>
</dbReference>
<gene>
    <name evidence="12" type="primary">priA</name>
    <name evidence="14" type="ORF">J7561_03405</name>
</gene>